<dbReference type="RefSeq" id="WP_139001690.1">
    <property type="nucleotide sequence ID" value="NZ_BAABAV010000001.1"/>
</dbReference>
<comment type="caution">
    <text evidence="1">The sequence shown here is derived from an EMBL/GenBank/DDBJ whole genome shotgun (WGS) entry which is preliminary data.</text>
</comment>
<reference evidence="2" key="1">
    <citation type="journal article" date="2019" name="Int. J. Syst. Evol. Microbiol.">
        <title>The Global Catalogue of Microorganisms (GCM) 10K type strain sequencing project: providing services to taxonomists for standard genome sequencing and annotation.</title>
        <authorList>
            <consortium name="The Broad Institute Genomics Platform"/>
            <consortium name="The Broad Institute Genome Sequencing Center for Infectious Disease"/>
            <person name="Wu L."/>
            <person name="Ma J."/>
        </authorList>
    </citation>
    <scope>NUCLEOTIDE SEQUENCE [LARGE SCALE GENOMIC DNA]</scope>
    <source>
        <strain evidence="2">JCM 17452</strain>
    </source>
</reference>
<evidence type="ECO:0000313" key="1">
    <source>
        <dbReference type="EMBL" id="GAA4268347.1"/>
    </source>
</evidence>
<dbReference type="EMBL" id="BAABAV010000001">
    <property type="protein sequence ID" value="GAA4268347.1"/>
    <property type="molecule type" value="Genomic_DNA"/>
</dbReference>
<dbReference type="Proteomes" id="UP001500027">
    <property type="component" value="Unassembled WGS sequence"/>
</dbReference>
<sequence length="142" mass="17070">MSLTRSFLTLTLILVTINGFSQQKTQEQKEREKSKVELYTPEEKDNLQNFYAEEVNKMKLSEEIKSEYYNILLFYTHSMSRLDDKDKDYTQEEISEKFNILHFKMNEKMKALLTPEQYVIHLETFNKILYSVSRKTSLFNQK</sequence>
<name>A0ABP8E7W3_9FLAO</name>
<organism evidence="1 2">
    <name type="scientific">Hyunsoonleella aestuarii</name>
    <dbReference type="NCBI Taxonomy" id="912802"/>
    <lineage>
        <taxon>Bacteria</taxon>
        <taxon>Pseudomonadati</taxon>
        <taxon>Bacteroidota</taxon>
        <taxon>Flavobacteriia</taxon>
        <taxon>Flavobacteriales</taxon>
        <taxon>Flavobacteriaceae</taxon>
    </lineage>
</organism>
<evidence type="ECO:0000313" key="2">
    <source>
        <dbReference type="Proteomes" id="UP001500027"/>
    </source>
</evidence>
<gene>
    <name evidence="1" type="ORF">GCM10022257_04480</name>
</gene>
<accession>A0ABP8E7W3</accession>
<keyword evidence="2" id="KW-1185">Reference proteome</keyword>
<proteinExistence type="predicted"/>
<protein>
    <submittedName>
        <fullName evidence="1">Uncharacterized protein</fullName>
    </submittedName>
</protein>